<sequence length="64" mass="7164">MARTPSPGNWRFISIFGLILGITLVVWVLRGMGILSFLPGGIIWVLILFCIITGILSYLQETVW</sequence>
<accession>A0ABV4WGJ6</accession>
<feature type="transmembrane region" description="Helical" evidence="1">
    <location>
        <begin position="41"/>
        <end position="59"/>
    </location>
</feature>
<proteinExistence type="predicted"/>
<keyword evidence="1" id="KW-1133">Transmembrane helix</keyword>
<keyword evidence="1" id="KW-0812">Transmembrane</keyword>
<gene>
    <name evidence="2" type="ORF">ACE1CA_05665</name>
</gene>
<keyword evidence="1" id="KW-0472">Membrane</keyword>
<reference evidence="2 3" key="1">
    <citation type="submission" date="2024-09" db="EMBL/GenBank/DDBJ databases">
        <title>Floridaenema gen nov. (Aerosakkonemataceae, Aerosakkonematales ord. nov., Cyanobacteria) from benthic tropical and subtropical fresh waters, with the description of four new species.</title>
        <authorList>
            <person name="Moretto J.A."/>
            <person name="Berthold D.E."/>
            <person name="Lefler F.W."/>
            <person name="Huang I.-S."/>
            <person name="Laughinghouse H. IV."/>
        </authorList>
    </citation>
    <scope>NUCLEOTIDE SEQUENCE [LARGE SCALE GENOMIC DNA]</scope>
    <source>
        <strain evidence="2 3">BLCC-F167</strain>
    </source>
</reference>
<dbReference type="RefSeq" id="WP_413276441.1">
    <property type="nucleotide sequence ID" value="NZ_JBHFNT010000048.1"/>
</dbReference>
<comment type="caution">
    <text evidence="2">The sequence shown here is derived from an EMBL/GenBank/DDBJ whole genome shotgun (WGS) entry which is preliminary data.</text>
</comment>
<dbReference type="EMBL" id="JBHFNT010000048">
    <property type="protein sequence ID" value="MFB2834002.1"/>
    <property type="molecule type" value="Genomic_DNA"/>
</dbReference>
<keyword evidence="3" id="KW-1185">Reference proteome</keyword>
<name>A0ABV4WGJ6_9CYAN</name>
<protein>
    <submittedName>
        <fullName evidence="2">Uncharacterized protein</fullName>
    </submittedName>
</protein>
<feature type="transmembrane region" description="Helical" evidence="1">
    <location>
        <begin position="12"/>
        <end position="29"/>
    </location>
</feature>
<evidence type="ECO:0000313" key="2">
    <source>
        <dbReference type="EMBL" id="MFB2834002.1"/>
    </source>
</evidence>
<organism evidence="2 3">
    <name type="scientific">Floridaenema evergladense BLCC-F167</name>
    <dbReference type="NCBI Taxonomy" id="3153639"/>
    <lineage>
        <taxon>Bacteria</taxon>
        <taxon>Bacillati</taxon>
        <taxon>Cyanobacteriota</taxon>
        <taxon>Cyanophyceae</taxon>
        <taxon>Oscillatoriophycideae</taxon>
        <taxon>Aerosakkonematales</taxon>
        <taxon>Aerosakkonemataceae</taxon>
        <taxon>Floridanema</taxon>
        <taxon>Floridanema evergladense</taxon>
    </lineage>
</organism>
<dbReference type="Proteomes" id="UP001576780">
    <property type="component" value="Unassembled WGS sequence"/>
</dbReference>
<evidence type="ECO:0000313" key="3">
    <source>
        <dbReference type="Proteomes" id="UP001576780"/>
    </source>
</evidence>
<evidence type="ECO:0000256" key="1">
    <source>
        <dbReference type="SAM" id="Phobius"/>
    </source>
</evidence>